<evidence type="ECO:0000313" key="2">
    <source>
        <dbReference type="Proteomes" id="UP001595945"/>
    </source>
</evidence>
<dbReference type="Pfam" id="PF24366">
    <property type="entry name" value="DUF7522"/>
    <property type="match status" value="1"/>
</dbReference>
<dbReference type="GeneID" id="73044706"/>
<protein>
    <submittedName>
        <fullName evidence="1">Uncharacterized protein</fullName>
    </submittedName>
</protein>
<accession>A0ABD5Q1N7</accession>
<sequence>MTQSLGLTEMCRREVGDALRIAAVYTETEFEHLYLREDLDRQYTPAEIVTLRRELIVFALGKQQLADVTHAGKVRQIICEMDDAIALQFPVAGHFGVFVSIEASERDSLFDLGDAVEAWIEQGGLPAREES</sequence>
<dbReference type="Proteomes" id="UP001595945">
    <property type="component" value="Unassembled WGS sequence"/>
</dbReference>
<dbReference type="InterPro" id="IPR055944">
    <property type="entry name" value="DUF7522"/>
</dbReference>
<comment type="caution">
    <text evidence="1">The sequence shown here is derived from an EMBL/GenBank/DDBJ whole genome shotgun (WGS) entry which is preliminary data.</text>
</comment>
<reference evidence="1 2" key="1">
    <citation type="journal article" date="2019" name="Int. J. Syst. Evol. Microbiol.">
        <title>The Global Catalogue of Microorganisms (GCM) 10K type strain sequencing project: providing services to taxonomists for standard genome sequencing and annotation.</title>
        <authorList>
            <consortium name="The Broad Institute Genomics Platform"/>
            <consortium name="The Broad Institute Genome Sequencing Center for Infectious Disease"/>
            <person name="Wu L."/>
            <person name="Ma J."/>
        </authorList>
    </citation>
    <scope>NUCLEOTIDE SEQUENCE [LARGE SCALE GENOMIC DNA]</scope>
    <source>
        <strain evidence="1 2">XZYJ18</strain>
    </source>
</reference>
<keyword evidence="2" id="KW-1185">Reference proteome</keyword>
<proteinExistence type="predicted"/>
<name>A0ABD5Q1N7_9EURY</name>
<dbReference type="AlphaFoldDB" id="A0ABD5Q1N7"/>
<dbReference type="EMBL" id="JBHSHT010000001">
    <property type="protein sequence ID" value="MFC4824606.1"/>
    <property type="molecule type" value="Genomic_DNA"/>
</dbReference>
<organism evidence="1 2">
    <name type="scientific">Halorussus aquaticus</name>
    <dbReference type="NCBI Taxonomy" id="2953748"/>
    <lineage>
        <taxon>Archaea</taxon>
        <taxon>Methanobacteriati</taxon>
        <taxon>Methanobacteriota</taxon>
        <taxon>Stenosarchaea group</taxon>
        <taxon>Halobacteria</taxon>
        <taxon>Halobacteriales</taxon>
        <taxon>Haladaptataceae</taxon>
        <taxon>Halorussus</taxon>
    </lineage>
</organism>
<evidence type="ECO:0000313" key="1">
    <source>
        <dbReference type="EMBL" id="MFC4824606.1"/>
    </source>
</evidence>
<gene>
    <name evidence="1" type="ORF">ACFO9K_10040</name>
</gene>
<dbReference type="RefSeq" id="WP_254269661.1">
    <property type="nucleotide sequence ID" value="NZ_CP100400.1"/>
</dbReference>